<dbReference type="RefSeq" id="XP_055882053.1">
    <property type="nucleotide sequence ID" value="XM_056026078.1"/>
</dbReference>
<gene>
    <name evidence="2 3 4 5" type="primary">LOC106053412</name>
</gene>
<dbReference type="Proteomes" id="UP001165740">
    <property type="component" value="Chromosome 4"/>
</dbReference>
<dbReference type="RefSeq" id="XP_055882055.1">
    <property type="nucleotide sequence ID" value="XM_056026080.1"/>
</dbReference>
<accession>A0A9W3A449</accession>
<protein>
    <submittedName>
        <fullName evidence="2 3">Uncharacterized protein LOC106053412 isoform X1</fullName>
    </submittedName>
</protein>
<evidence type="ECO:0000313" key="2">
    <source>
        <dbReference type="RefSeq" id="XP_055882053.1"/>
    </source>
</evidence>
<keyword evidence="1" id="KW-1185">Reference proteome</keyword>
<dbReference type="OrthoDB" id="10278064at2759"/>
<proteinExistence type="predicted"/>
<reference evidence="2 3" key="1">
    <citation type="submission" date="2025-04" db="UniProtKB">
        <authorList>
            <consortium name="RefSeq"/>
        </authorList>
    </citation>
    <scope>IDENTIFICATION</scope>
</reference>
<name>A0A9W3A449_BIOGL</name>
<sequence length="242" mass="26550">MSKDFHTALLHFGVIRKMLSFVLTFITIFSLGAAQSSQVSRVCQDGFRVCFQALMESSSTHPSNVALLCRDTDNFEQCYRNSCPVSDADILRIRQDLARNGYQCGTNISQATNAPGTATTPWALPNRNVSAPCQSAVDLCTKDYVTALLNKTENGQTDVNSVCSMSYDFIKCVARSCNTDSVIKQIKDGFEAELWKKGVTCFLSMTGSNVSENASGSFTRTEPVVKITALIATLIVILKQYF</sequence>
<dbReference type="OMA" id="ELISCIM"/>
<evidence type="ECO:0000313" key="4">
    <source>
        <dbReference type="RefSeq" id="XP_055882055.1"/>
    </source>
</evidence>
<dbReference type="GeneID" id="106053412"/>
<dbReference type="AlphaFoldDB" id="A0A9W3A449"/>
<dbReference type="RefSeq" id="XP_055882056.1">
    <property type="nucleotide sequence ID" value="XM_056026081.1"/>
</dbReference>
<evidence type="ECO:0000313" key="5">
    <source>
        <dbReference type="RefSeq" id="XP_055882056.1"/>
    </source>
</evidence>
<evidence type="ECO:0000313" key="3">
    <source>
        <dbReference type="RefSeq" id="XP_055882054.1"/>
    </source>
</evidence>
<evidence type="ECO:0000313" key="1">
    <source>
        <dbReference type="Proteomes" id="UP001165740"/>
    </source>
</evidence>
<organism evidence="1 5">
    <name type="scientific">Biomphalaria glabrata</name>
    <name type="common">Bloodfluke planorb</name>
    <name type="synonym">Freshwater snail</name>
    <dbReference type="NCBI Taxonomy" id="6526"/>
    <lineage>
        <taxon>Eukaryota</taxon>
        <taxon>Metazoa</taxon>
        <taxon>Spiralia</taxon>
        <taxon>Lophotrochozoa</taxon>
        <taxon>Mollusca</taxon>
        <taxon>Gastropoda</taxon>
        <taxon>Heterobranchia</taxon>
        <taxon>Euthyneura</taxon>
        <taxon>Panpulmonata</taxon>
        <taxon>Hygrophila</taxon>
        <taxon>Lymnaeoidea</taxon>
        <taxon>Planorbidae</taxon>
        <taxon>Biomphalaria</taxon>
    </lineage>
</organism>
<dbReference type="RefSeq" id="XP_055882054.1">
    <property type="nucleotide sequence ID" value="XM_056026079.1"/>
</dbReference>